<dbReference type="SUPFAM" id="SSF52540">
    <property type="entry name" value="P-loop containing nucleoside triphosphate hydrolases"/>
    <property type="match status" value="1"/>
</dbReference>
<dbReference type="EMBL" id="JBHRTR010000013">
    <property type="protein sequence ID" value="MFC3226516.1"/>
    <property type="molecule type" value="Genomic_DNA"/>
</dbReference>
<dbReference type="PANTHER" id="PTHR43977">
    <property type="entry name" value="STRUCTURAL MAINTENANCE OF CHROMOSOMES PROTEIN 3"/>
    <property type="match status" value="1"/>
</dbReference>
<dbReference type="InterPro" id="IPR024704">
    <property type="entry name" value="SMC"/>
</dbReference>
<evidence type="ECO:0000256" key="4">
    <source>
        <dbReference type="ARBA" id="ARBA00023054"/>
    </source>
</evidence>
<feature type="coiled-coil region" evidence="6">
    <location>
        <begin position="636"/>
        <end position="726"/>
    </location>
</feature>
<dbReference type="PIRSF" id="PIRSF005719">
    <property type="entry name" value="SMC"/>
    <property type="match status" value="1"/>
</dbReference>
<feature type="region of interest" description="Disordered" evidence="7">
    <location>
        <begin position="730"/>
        <end position="778"/>
    </location>
</feature>
<feature type="region of interest" description="Disordered" evidence="7">
    <location>
        <begin position="793"/>
        <end position="815"/>
    </location>
</feature>
<dbReference type="InterPro" id="IPR027417">
    <property type="entry name" value="P-loop_NTPase"/>
</dbReference>
<dbReference type="Pfam" id="PF02463">
    <property type="entry name" value="SMC_N"/>
    <property type="match status" value="1"/>
</dbReference>
<comment type="subunit">
    <text evidence="6">Homodimer.</text>
</comment>
<organism evidence="9 10">
    <name type="scientific">Marinibaculum pumilum</name>
    <dbReference type="NCBI Taxonomy" id="1766165"/>
    <lineage>
        <taxon>Bacteria</taxon>
        <taxon>Pseudomonadati</taxon>
        <taxon>Pseudomonadota</taxon>
        <taxon>Alphaproteobacteria</taxon>
        <taxon>Rhodospirillales</taxon>
        <taxon>Rhodospirillaceae</taxon>
        <taxon>Marinibaculum</taxon>
    </lineage>
</organism>
<name>A0ABV7KVT8_9PROT</name>
<dbReference type="SMART" id="SM00968">
    <property type="entry name" value="SMC_hinge"/>
    <property type="match status" value="1"/>
</dbReference>
<dbReference type="NCBIfam" id="TIGR02168">
    <property type="entry name" value="SMC_prok_B"/>
    <property type="match status" value="1"/>
</dbReference>
<feature type="binding site" evidence="6">
    <location>
        <begin position="32"/>
        <end position="39"/>
    </location>
    <ligand>
        <name>ATP</name>
        <dbReference type="ChEBI" id="CHEBI:30616"/>
    </ligand>
</feature>
<keyword evidence="3 6" id="KW-0067">ATP-binding</keyword>
<dbReference type="InterPro" id="IPR010935">
    <property type="entry name" value="SMC_hinge"/>
</dbReference>
<comment type="subcellular location">
    <subcellularLocation>
        <location evidence="6">Cytoplasm</location>
    </subcellularLocation>
</comment>
<evidence type="ECO:0000313" key="9">
    <source>
        <dbReference type="EMBL" id="MFC3226516.1"/>
    </source>
</evidence>
<dbReference type="RefSeq" id="WP_379898536.1">
    <property type="nucleotide sequence ID" value="NZ_JBHRTR010000013.1"/>
</dbReference>
<keyword evidence="10" id="KW-1185">Reference proteome</keyword>
<feature type="region of interest" description="Disordered" evidence="7">
    <location>
        <begin position="458"/>
        <end position="481"/>
    </location>
</feature>
<dbReference type="InterPro" id="IPR003395">
    <property type="entry name" value="RecF/RecN/SMC_N"/>
</dbReference>
<dbReference type="InterPro" id="IPR011890">
    <property type="entry name" value="SMC_prok"/>
</dbReference>
<sequence>MHFDRLRLRGFKSFVEETDFTISPGLTGVVGPNGCGKSNLVEALRWVMGENSARQMRSGAMDDVIFAGTSTRPPRSFAEVVVTLGNPDRTAPPAYNDSPMLEISRRIDREAGSTYRINGREVRARDVQLLFADIATGAHSTAIVSQGRIGQLINARPVDRRRILEEAAGITGLHSRRHESELRLRAAEQNLERVDDVMRELENRLNGLRRQGKQARKYRRLSDRIRETEALLFHARWSAAQDDAARLQTALAEAERAVAELTQAAAAAANAAERSEEALPPLRTAEAEAAARLQRLDSAREALDREEAQLAAARNAVSARLADLERDAARLREQRREAAQVTERLRIEQAELARAREDEGGQLQAAEQARNEAQAAADRAQSELDRVSAELAQQQAERRRLEQALRGLTDEMTGLTRRRDGVAKARAELKTNEADAQIAALSESLGQWETKLDAAREELRAAEEAQGTSQAQVAESRERRDERRAALNRVKAEEDGLSRLLKVAGDDLWAPLIDRVQVSPGFEKALGAALGEDISASTDTAAPLHWTELPPLAAPAPLPPGARPLSEVVEAPPVLHRRLSQVGIVPEEDGAALQKQLAAGQRLVSAAGGLWRWDGYTVAAQAPTAAMIRLEQRNRLAELRTEREGLAAGLEGLEAALTEAQVAAEQSRNRTTAARNAVGEAERAVKEQQGRHARALKESADLSRQQASLEAQAEQIEGRLAELARREAEDREALEALPPADRTAQAAEAARSAAGATRSGLAEAVRRHDQLRQEAQSRRARLEAIEGELKRWEGRDRQNGEHEAELTSRRQEMQAEDARLSELPAQLATKRSALLDQIAAAEAGRKTAADALSEATTALEQTRRGARERETAVNAAREERVRLQAAQEHAHENLAETAARIRETFSCAPNRLLEHVGLADREEAGLPDQEALERVLDETKRERERLGPVNLRAEIESQEVEEQIATLASEKDDLTAAIGRLRQGIANLNREGRQRLTEAFQQVDAHFQTLFRKVFGGGKAHLALTGSEDPLEAGLEIMASPPGKKMQTMTLLSGGEQALTALALLFAVFRTNPAPICLLDEVDAPLDDANVERMCDLLIEMVRTHDHTRFVIVTHNPISMSRMDRLYGVTMAERGVSSLVSVDLSHATQMAAE</sequence>
<feature type="compositionally biased region" description="Low complexity" evidence="7">
    <location>
        <begin position="362"/>
        <end position="379"/>
    </location>
</feature>
<evidence type="ECO:0000256" key="1">
    <source>
        <dbReference type="ARBA" id="ARBA00022490"/>
    </source>
</evidence>
<evidence type="ECO:0000256" key="6">
    <source>
        <dbReference type="HAMAP-Rule" id="MF_01894"/>
    </source>
</evidence>
<proteinExistence type="inferred from homology"/>
<comment type="similarity">
    <text evidence="6">Belongs to the SMC family.</text>
</comment>
<keyword evidence="2 6" id="KW-0547">Nucleotide-binding</keyword>
<feature type="domain" description="SMC hinge" evidence="8">
    <location>
        <begin position="506"/>
        <end position="594"/>
    </location>
</feature>
<protein>
    <recommendedName>
        <fullName evidence="6">Chromosome partition protein Smc</fullName>
    </recommendedName>
</protein>
<keyword evidence="1 6" id="KW-0963">Cytoplasm</keyword>
<evidence type="ECO:0000256" key="5">
    <source>
        <dbReference type="ARBA" id="ARBA00023125"/>
    </source>
</evidence>
<evidence type="ECO:0000256" key="2">
    <source>
        <dbReference type="ARBA" id="ARBA00022741"/>
    </source>
</evidence>
<comment type="function">
    <text evidence="6">Required for chromosome condensation and partitioning.</text>
</comment>
<feature type="compositionally biased region" description="Basic and acidic residues" evidence="7">
    <location>
        <begin position="764"/>
        <end position="778"/>
    </location>
</feature>
<evidence type="ECO:0000256" key="7">
    <source>
        <dbReference type="SAM" id="MobiDB-lite"/>
    </source>
</evidence>
<comment type="domain">
    <text evidence="6">Contains large globular domains required for ATP hydrolysis at each terminus and a third globular domain forming a flexible hinge near the middle of the molecule. These domains are separated by coiled-coil structures.</text>
</comment>
<reference evidence="10" key="1">
    <citation type="journal article" date="2019" name="Int. J. Syst. Evol. Microbiol.">
        <title>The Global Catalogue of Microorganisms (GCM) 10K type strain sequencing project: providing services to taxonomists for standard genome sequencing and annotation.</title>
        <authorList>
            <consortium name="The Broad Institute Genomics Platform"/>
            <consortium name="The Broad Institute Genome Sequencing Center for Infectious Disease"/>
            <person name="Wu L."/>
            <person name="Ma J."/>
        </authorList>
    </citation>
    <scope>NUCLEOTIDE SEQUENCE [LARGE SCALE GENOMIC DNA]</scope>
    <source>
        <strain evidence="10">KCTC 42964</strain>
    </source>
</reference>
<accession>A0ABV7KVT8</accession>
<dbReference type="HAMAP" id="MF_01894">
    <property type="entry name" value="Smc_prok"/>
    <property type="match status" value="1"/>
</dbReference>
<feature type="region of interest" description="Disordered" evidence="7">
    <location>
        <begin position="356"/>
        <end position="385"/>
    </location>
</feature>
<comment type="caution">
    <text evidence="9">The sequence shown here is derived from an EMBL/GenBank/DDBJ whole genome shotgun (WGS) entry which is preliminary data.</text>
</comment>
<dbReference type="Proteomes" id="UP001595528">
    <property type="component" value="Unassembled WGS sequence"/>
</dbReference>
<feature type="coiled-coil region" evidence="6">
    <location>
        <begin position="950"/>
        <end position="991"/>
    </location>
</feature>
<dbReference type="Gene3D" id="3.40.50.300">
    <property type="entry name" value="P-loop containing nucleotide triphosphate hydrolases"/>
    <property type="match status" value="2"/>
</dbReference>
<evidence type="ECO:0000259" key="8">
    <source>
        <dbReference type="SMART" id="SM00968"/>
    </source>
</evidence>
<evidence type="ECO:0000256" key="3">
    <source>
        <dbReference type="ARBA" id="ARBA00022840"/>
    </source>
</evidence>
<keyword evidence="5 6" id="KW-0238">DNA-binding</keyword>
<evidence type="ECO:0000313" key="10">
    <source>
        <dbReference type="Proteomes" id="UP001595528"/>
    </source>
</evidence>
<gene>
    <name evidence="6 9" type="primary">smc</name>
    <name evidence="9" type="ORF">ACFOGJ_04700</name>
</gene>
<keyword evidence="4 6" id="KW-0175">Coiled coil</keyword>
<feature type="compositionally biased region" description="Low complexity" evidence="7">
    <location>
        <begin position="735"/>
        <end position="762"/>
    </location>
</feature>